<feature type="compositionally biased region" description="Polar residues" evidence="1">
    <location>
        <begin position="186"/>
        <end position="216"/>
    </location>
</feature>
<evidence type="ECO:0000313" key="4">
    <source>
        <dbReference type="WBParaSite" id="PSU_v2.g10931.t1"/>
    </source>
</evidence>
<keyword evidence="2" id="KW-0812">Transmembrane</keyword>
<organism evidence="3 4">
    <name type="scientific">Panagrolaimus superbus</name>
    <dbReference type="NCBI Taxonomy" id="310955"/>
    <lineage>
        <taxon>Eukaryota</taxon>
        <taxon>Metazoa</taxon>
        <taxon>Ecdysozoa</taxon>
        <taxon>Nematoda</taxon>
        <taxon>Chromadorea</taxon>
        <taxon>Rhabditida</taxon>
        <taxon>Tylenchina</taxon>
        <taxon>Panagrolaimomorpha</taxon>
        <taxon>Panagrolaimoidea</taxon>
        <taxon>Panagrolaimidae</taxon>
        <taxon>Panagrolaimus</taxon>
    </lineage>
</organism>
<dbReference type="AlphaFoldDB" id="A0A914XZ28"/>
<protein>
    <submittedName>
        <fullName evidence="4">Uncharacterized protein</fullName>
    </submittedName>
</protein>
<dbReference type="WBParaSite" id="PSU_v2.g10931.t1">
    <property type="protein sequence ID" value="PSU_v2.g10931.t1"/>
    <property type="gene ID" value="PSU_v2.g10931"/>
</dbReference>
<feature type="compositionally biased region" description="Low complexity" evidence="1">
    <location>
        <begin position="93"/>
        <end position="104"/>
    </location>
</feature>
<name>A0A914XZ28_9BILA</name>
<feature type="transmembrane region" description="Helical" evidence="2">
    <location>
        <begin position="18"/>
        <end position="37"/>
    </location>
</feature>
<feature type="compositionally biased region" description="Polar residues" evidence="1">
    <location>
        <begin position="128"/>
        <end position="152"/>
    </location>
</feature>
<evidence type="ECO:0000313" key="3">
    <source>
        <dbReference type="Proteomes" id="UP000887577"/>
    </source>
</evidence>
<keyword evidence="2" id="KW-0472">Membrane</keyword>
<evidence type="ECO:0000256" key="1">
    <source>
        <dbReference type="SAM" id="MobiDB-lite"/>
    </source>
</evidence>
<feature type="compositionally biased region" description="Polar residues" evidence="1">
    <location>
        <begin position="81"/>
        <end position="92"/>
    </location>
</feature>
<proteinExistence type="predicted"/>
<reference evidence="4" key="1">
    <citation type="submission" date="2022-11" db="UniProtKB">
        <authorList>
            <consortium name="WormBaseParasite"/>
        </authorList>
    </citation>
    <scope>IDENTIFICATION</scope>
</reference>
<keyword evidence="2" id="KW-1133">Transmembrane helix</keyword>
<feature type="region of interest" description="Disordered" evidence="1">
    <location>
        <begin position="45"/>
        <end position="234"/>
    </location>
</feature>
<dbReference type="Proteomes" id="UP000887577">
    <property type="component" value="Unplaced"/>
</dbReference>
<accession>A0A914XZ28</accession>
<evidence type="ECO:0000256" key="2">
    <source>
        <dbReference type="SAM" id="Phobius"/>
    </source>
</evidence>
<sequence>MSSQFGGSENEKRMQEQFIFSTITFFGVLTILFLSLITCGKGRTPITSSAATKTKKPSKNVQDDDEQKSEKRKPSKKTENTMKTQSETLKTESSPASSAIAADSKLQKLAKKKTVATTQEGSELVTPLSKSETIELSNTQALSNATNQSSIRSTKEKKSTNIAAAADKNNNINKQKSNGPIKDTGLNANEIPSNRSLNTARQQQQPSTRAQSTQNTTHEESSQKQSQKHKSEDQ</sequence>
<keyword evidence="3" id="KW-1185">Reference proteome</keyword>
<feature type="compositionally biased region" description="Low complexity" evidence="1">
    <location>
        <begin position="161"/>
        <end position="174"/>
    </location>
</feature>